<comment type="caution">
    <text evidence="1">The sequence shown here is derived from an EMBL/GenBank/DDBJ whole genome shotgun (WGS) entry which is preliminary data.</text>
</comment>
<keyword evidence="2" id="KW-1185">Reference proteome</keyword>
<evidence type="ECO:0000313" key="1">
    <source>
        <dbReference type="EMBL" id="CCM76512.1"/>
    </source>
</evidence>
<sequence>MLTVFVFEARYDPTASKYFNRQNMFAIFSVAVHNPLFVERYTALRICIYKSDEVPHITLLLREGAPLPSTAKSQKWRPFKAVAREEVRADLLKRIDLGNGHVFVQLDASQ</sequence>
<reference evidence="1 2" key="1">
    <citation type="journal article" date="2013" name="Genome Announc.">
        <title>Draft Genome Sequence of Rhizobium mesoamericanum STM3625, a Nitrogen-Fixing Symbiont of Mimosa pudica Isolated in French Guiana (South America).</title>
        <authorList>
            <person name="Moulin L."/>
            <person name="Mornico D."/>
            <person name="Melkonian R."/>
            <person name="Klonowska A."/>
        </authorList>
    </citation>
    <scope>NUCLEOTIDE SEQUENCE [LARGE SCALE GENOMIC DNA]</scope>
    <source>
        <strain evidence="1 2">STM3625</strain>
    </source>
</reference>
<dbReference type="EMBL" id="CANI01000024">
    <property type="protein sequence ID" value="CCM76512.1"/>
    <property type="molecule type" value="Genomic_DNA"/>
</dbReference>
<protein>
    <submittedName>
        <fullName evidence="1">Uncharacterized protein</fullName>
    </submittedName>
</protein>
<dbReference type="Proteomes" id="UP000009319">
    <property type="component" value="Unassembled WGS sequence"/>
</dbReference>
<dbReference type="RefSeq" id="WP_007533894.1">
    <property type="nucleotide sequence ID" value="NZ_HF536772.1"/>
</dbReference>
<gene>
    <name evidence="1" type="ORF">BN77_3530</name>
</gene>
<name>K0PYJ4_9HYPH</name>
<organism evidence="1 2">
    <name type="scientific">Rhizobium mesoamericanum STM3625</name>
    <dbReference type="NCBI Taxonomy" id="1211777"/>
    <lineage>
        <taxon>Bacteria</taxon>
        <taxon>Pseudomonadati</taxon>
        <taxon>Pseudomonadota</taxon>
        <taxon>Alphaproteobacteria</taxon>
        <taxon>Hyphomicrobiales</taxon>
        <taxon>Rhizobiaceae</taxon>
        <taxon>Rhizobium/Agrobacterium group</taxon>
        <taxon>Rhizobium</taxon>
    </lineage>
</organism>
<proteinExistence type="predicted"/>
<evidence type="ECO:0000313" key="2">
    <source>
        <dbReference type="Proteomes" id="UP000009319"/>
    </source>
</evidence>
<accession>K0PYJ4</accession>
<dbReference type="HOGENOM" id="CLU_2169003_0_0_5"/>
<dbReference type="AlphaFoldDB" id="K0PYJ4"/>